<dbReference type="PANTHER" id="PTHR46111">
    <property type="entry name" value="RIBOSOMAL RNA SMALL SUBUNIT METHYLTRANSFERASE I"/>
    <property type="match status" value="1"/>
</dbReference>
<evidence type="ECO:0000256" key="6">
    <source>
        <dbReference type="HAMAP-Rule" id="MF_01877"/>
    </source>
</evidence>
<dbReference type="GO" id="GO:0070677">
    <property type="term" value="F:rRNA (cytosine-2'-O-)-methyltransferase activity"/>
    <property type="evidence" value="ECO:0007669"/>
    <property type="project" value="UniProtKB-UniRule"/>
</dbReference>
<dbReference type="KEGG" id="nmc:NMC2068"/>
<comment type="subcellular location">
    <subcellularLocation>
        <location evidence="6">Cytoplasm</location>
    </subcellularLocation>
</comment>
<keyword evidence="7" id="KW-0812">Transmembrane</keyword>
<dbReference type="FunFam" id="3.30.950.10:FF:000002">
    <property type="entry name" value="Ribosomal RNA small subunit methyltransferase I"/>
    <property type="match status" value="1"/>
</dbReference>
<dbReference type="PROSITE" id="PS01296">
    <property type="entry name" value="RSMI"/>
    <property type="match status" value="1"/>
</dbReference>
<dbReference type="HAMAP" id="MF_01877">
    <property type="entry name" value="16SrRNA_methyltr_I"/>
    <property type="match status" value="1"/>
</dbReference>
<evidence type="ECO:0000313" key="11">
    <source>
        <dbReference type="Proteomes" id="UP000002286"/>
    </source>
</evidence>
<dbReference type="Gene3D" id="3.30.950.10">
    <property type="entry name" value="Methyltransferase, Cobalt-precorrin-4 Transmethylase, Domain 2"/>
    <property type="match status" value="1"/>
</dbReference>
<keyword evidence="5 6" id="KW-0949">S-adenosyl-L-methionine</keyword>
<feature type="transmembrane region" description="Helical" evidence="7">
    <location>
        <begin position="165"/>
        <end position="190"/>
    </location>
</feature>
<comment type="catalytic activity">
    <reaction evidence="6">
        <text>cytidine(1402) in 16S rRNA + S-adenosyl-L-methionine = 2'-O-methylcytidine(1402) in 16S rRNA + S-adenosyl-L-homocysteine + H(+)</text>
        <dbReference type="Rhea" id="RHEA:42924"/>
        <dbReference type="Rhea" id="RHEA-COMP:10285"/>
        <dbReference type="Rhea" id="RHEA-COMP:10286"/>
        <dbReference type="ChEBI" id="CHEBI:15378"/>
        <dbReference type="ChEBI" id="CHEBI:57856"/>
        <dbReference type="ChEBI" id="CHEBI:59789"/>
        <dbReference type="ChEBI" id="CHEBI:74495"/>
        <dbReference type="ChEBI" id="CHEBI:82748"/>
        <dbReference type="EC" id="2.1.1.198"/>
    </reaction>
</comment>
<dbReference type="InterPro" id="IPR035996">
    <property type="entry name" value="4pyrrol_Methylase_sf"/>
</dbReference>
<dbReference type="PANTHER" id="PTHR46111:SF1">
    <property type="entry name" value="RIBOSOMAL RNA SMALL SUBUNIT METHYLTRANSFERASE I"/>
    <property type="match status" value="1"/>
</dbReference>
<dbReference type="Pfam" id="PF23016">
    <property type="entry name" value="RsmI_C"/>
    <property type="match status" value="1"/>
</dbReference>
<evidence type="ECO:0000259" key="9">
    <source>
        <dbReference type="Pfam" id="PF23016"/>
    </source>
</evidence>
<dbReference type="PIRSF" id="PIRSF005917">
    <property type="entry name" value="MTase_YraL"/>
    <property type="match status" value="1"/>
</dbReference>
<dbReference type="FunFam" id="3.40.1010.10:FF:000007">
    <property type="entry name" value="Ribosomal RNA small subunit methyltransferase I"/>
    <property type="match status" value="1"/>
</dbReference>
<keyword evidence="2 6" id="KW-0698">rRNA processing</keyword>
<evidence type="ECO:0000256" key="2">
    <source>
        <dbReference type="ARBA" id="ARBA00022552"/>
    </source>
</evidence>
<evidence type="ECO:0000256" key="1">
    <source>
        <dbReference type="ARBA" id="ARBA00022490"/>
    </source>
</evidence>
<dbReference type="InterPro" id="IPR014777">
    <property type="entry name" value="4pyrrole_Mease_sub1"/>
</dbReference>
<sequence>MRASSVQPWDWRKASAASSPASPCLWFRRIIGLTFIMSVFQTAFFMFQKHLQKASDSVVGGTLYVVATPIGNLADITLRALAVLQKADIICAEDTRVTAQLLSAYGIQGKLVSVREHNERQMADKIVGYLSDGMVVAQVSDAGTPAVCDPGAKLARRVREVGFKVVPVVGASAVMAALSVAGVAGSDFYFNGFVPPKSGERRKLFAKWVRAAFPVVMFETPHRIGATLADMAELFSERRLMLAREITKTFETFLSGTVGEIQTALSADGNQSRGEMVLVLYPAQDEKHEGLSESAQNIMKILTAELPTKQAAELAAKITGEGKKALYNLALSWKNK</sequence>
<feature type="domain" description="Tetrapyrrole methylase" evidence="8">
    <location>
        <begin position="62"/>
        <end position="261"/>
    </location>
</feature>
<evidence type="ECO:0000256" key="5">
    <source>
        <dbReference type="ARBA" id="ARBA00022691"/>
    </source>
</evidence>
<organism evidence="10 11">
    <name type="scientific">Neisseria meningitidis serogroup C / serotype 2a (strain ATCC 700532 / DSM 15464 / FAM18)</name>
    <dbReference type="NCBI Taxonomy" id="272831"/>
    <lineage>
        <taxon>Bacteria</taxon>
        <taxon>Pseudomonadati</taxon>
        <taxon>Pseudomonadota</taxon>
        <taxon>Betaproteobacteria</taxon>
        <taxon>Neisseriales</taxon>
        <taxon>Neisseriaceae</taxon>
        <taxon>Neisseria</taxon>
    </lineage>
</organism>
<dbReference type="InterPro" id="IPR008189">
    <property type="entry name" value="rRNA_ssu_MeTfrase_I"/>
</dbReference>
<dbReference type="EC" id="2.1.1.198" evidence="6"/>
<comment type="function">
    <text evidence="6">Catalyzes the 2'-O-methylation of the ribose of cytidine 1402 (C1402) in 16S rRNA.</text>
</comment>
<dbReference type="EMBL" id="AM421808">
    <property type="protein sequence ID" value="CAM11221.1"/>
    <property type="molecule type" value="Genomic_DNA"/>
</dbReference>
<feature type="domain" description="RsmI HTH" evidence="9">
    <location>
        <begin position="290"/>
        <end position="334"/>
    </location>
</feature>
<reference evidence="10 11" key="1">
    <citation type="journal article" date="2007" name="PLoS Genet.">
        <title>Meningococcal genetic variation mechanisms viewed through comparative analysis of serogroup C strain FAM18.</title>
        <authorList>
            <person name="Bentley S.D."/>
            <person name="Vernikos G.S."/>
            <person name="Snyder L.A.S."/>
            <person name="Churcher C."/>
            <person name="Arrowsmith C."/>
            <person name="Chillingworth T."/>
            <person name="Cronin A."/>
            <person name="Davis P.H."/>
            <person name="Holroyd N.E."/>
            <person name="Jagels K."/>
            <person name="Maddison M."/>
            <person name="Moule S."/>
            <person name="Rabbinowitsch E."/>
            <person name="Sharp S."/>
            <person name="Unwin L."/>
            <person name="Whitehead S."/>
            <person name="Quail M.A."/>
            <person name="Achtman M."/>
            <person name="Barrell B."/>
            <person name="Saunders N.J."/>
            <person name="Parkhill J."/>
        </authorList>
    </citation>
    <scope>NUCLEOTIDE SEQUENCE [LARGE SCALE GENOMIC DNA]</scope>
    <source>
        <strain evidence="11">ATCC 700532 / DSM 15464 / FAM18</strain>
    </source>
</reference>
<keyword evidence="4 6" id="KW-0808">Transferase</keyword>
<accession>A1KWG4</accession>
<evidence type="ECO:0000256" key="4">
    <source>
        <dbReference type="ARBA" id="ARBA00022679"/>
    </source>
</evidence>
<name>A1KWG4_NEIMF</name>
<dbReference type="NCBIfam" id="TIGR00096">
    <property type="entry name" value="16S rRNA (cytidine(1402)-2'-O)-methyltransferase"/>
    <property type="match status" value="1"/>
</dbReference>
<evidence type="ECO:0000256" key="7">
    <source>
        <dbReference type="SAM" id="Phobius"/>
    </source>
</evidence>
<dbReference type="GO" id="GO:0005737">
    <property type="term" value="C:cytoplasm"/>
    <property type="evidence" value="ECO:0007669"/>
    <property type="project" value="UniProtKB-SubCell"/>
</dbReference>
<keyword evidence="7" id="KW-0472">Membrane</keyword>
<evidence type="ECO:0000313" key="10">
    <source>
        <dbReference type="EMBL" id="CAM11221.1"/>
    </source>
</evidence>
<dbReference type="InterPro" id="IPR053910">
    <property type="entry name" value="RsmI_HTH"/>
</dbReference>
<evidence type="ECO:0000256" key="3">
    <source>
        <dbReference type="ARBA" id="ARBA00022603"/>
    </source>
</evidence>
<comment type="similarity">
    <text evidence="6">Belongs to the methyltransferase superfamily. RsmI family.</text>
</comment>
<protein>
    <recommendedName>
        <fullName evidence="6">Ribosomal RNA small subunit methyltransferase I</fullName>
        <ecNumber evidence="6">2.1.1.198</ecNumber>
    </recommendedName>
    <alternativeName>
        <fullName evidence="6">16S rRNA 2'-O-ribose C1402 methyltransferase</fullName>
    </alternativeName>
    <alternativeName>
        <fullName evidence="6">rRNA (cytidine-2'-O-)-methyltransferase RsmI</fullName>
    </alternativeName>
</protein>
<proteinExistence type="inferred from homology"/>
<dbReference type="CDD" id="cd11648">
    <property type="entry name" value="RsmI"/>
    <property type="match status" value="1"/>
</dbReference>
<keyword evidence="1 6" id="KW-0963">Cytoplasm</keyword>
<evidence type="ECO:0000259" key="8">
    <source>
        <dbReference type="Pfam" id="PF00590"/>
    </source>
</evidence>
<dbReference type="InterPro" id="IPR018063">
    <property type="entry name" value="SAM_MeTrfase_RsmI_CS"/>
</dbReference>
<dbReference type="Proteomes" id="UP000002286">
    <property type="component" value="Chromosome"/>
</dbReference>
<dbReference type="Gene3D" id="3.40.1010.10">
    <property type="entry name" value="Cobalt-precorrin-4 Transmethylase, Domain 1"/>
    <property type="match status" value="1"/>
</dbReference>
<keyword evidence="3 6" id="KW-0489">Methyltransferase</keyword>
<feature type="transmembrane region" description="Helical" evidence="7">
    <location>
        <begin position="26"/>
        <end position="47"/>
    </location>
</feature>
<dbReference type="HOGENOM" id="CLU_044779_2_0_4"/>
<dbReference type="AlphaFoldDB" id="A1KWG4"/>
<dbReference type="InterPro" id="IPR014776">
    <property type="entry name" value="4pyrrole_Mease_sub2"/>
</dbReference>
<dbReference type="Pfam" id="PF00590">
    <property type="entry name" value="TP_methylase"/>
    <property type="match status" value="1"/>
</dbReference>
<dbReference type="SUPFAM" id="SSF53790">
    <property type="entry name" value="Tetrapyrrole methylase"/>
    <property type="match status" value="1"/>
</dbReference>
<gene>
    <name evidence="6" type="primary">rsmI</name>
    <name evidence="10" type="ordered locus">NMC2068</name>
</gene>
<keyword evidence="7" id="KW-1133">Transmembrane helix</keyword>
<dbReference type="InterPro" id="IPR000878">
    <property type="entry name" value="4pyrrol_Mease"/>
</dbReference>